<gene>
    <name evidence="2" type="ORF">SAMN02745775_105312</name>
</gene>
<accession>A0A1I4BIH4</accession>
<evidence type="ECO:0000313" key="3">
    <source>
        <dbReference type="Proteomes" id="UP000199473"/>
    </source>
</evidence>
<sequence>MDAIRIGVAAGGCGAGMAGSMRGGGGAGGVVTRGTPKGAGCGGAACGGSAAGGLRRLRRGRRRRLRRGRRRRLRRGRRRRLRRGWRRRLRRGRLRRLRRGLLRRLCHGRLRRLRDGWLRRLRHRWRRCLRRGGCRWRLGLWGRFRGVTARHPGSARRQGEPGDLDAGGRAGIADHDAQRDGAGGRGGQRQRHPQPTLRIHPPPAAVARIVGGLRGGRQQSDLDLRRIAEAQRRVQHDEVGGPGRQRWQGQPGLRARGDRQQQARRLRPQRDAVRRRALQGRGGPGAIGQRQHHARGGGGQVPHCPVEVARRAQMAGLRRLHPQRQRRAGILPAGGDADPIARRGIQRDLEMRLPASGGGGFRQVQRQPARHQIPPRHGPGADDAPARHQPDAQQRCGLAGRHGHMEGHAAETFRPPSQRLHGAGRRRRAGGHRRQVDHPARRRHGLDRQAALQRATLGLRLRQRRHQPGDQRGHQPRRGQGGDAGRQAGRQGHRAGRIRRHAGQGAEARRQRQGRAGRTIGLAQHPVHRPQHGDGQAAGPLQPQPFQVGRGDDHRRAGGQRSQFRGADQEGGHAAFSG</sequence>
<dbReference type="EMBL" id="FOSQ01000005">
    <property type="protein sequence ID" value="SFK68313.1"/>
    <property type="molecule type" value="Genomic_DNA"/>
</dbReference>
<proteinExistence type="predicted"/>
<keyword evidence="3" id="KW-1185">Reference proteome</keyword>
<feature type="compositionally biased region" description="Basic residues" evidence="1">
    <location>
        <begin position="422"/>
        <end position="433"/>
    </location>
</feature>
<reference evidence="2 3" key="1">
    <citation type="submission" date="2016-10" db="EMBL/GenBank/DDBJ databases">
        <authorList>
            <person name="de Groot N.N."/>
        </authorList>
    </citation>
    <scope>NUCLEOTIDE SEQUENCE [LARGE SCALE GENOMIC DNA]</scope>
    <source>
        <strain evidence="2 3">DSM 19981</strain>
    </source>
</reference>
<dbReference type="Proteomes" id="UP000199473">
    <property type="component" value="Unassembled WGS sequence"/>
</dbReference>
<organism evidence="2 3">
    <name type="scientific">Falsiroseomonas stagni DSM 19981</name>
    <dbReference type="NCBI Taxonomy" id="1123062"/>
    <lineage>
        <taxon>Bacteria</taxon>
        <taxon>Pseudomonadati</taxon>
        <taxon>Pseudomonadota</taxon>
        <taxon>Alphaproteobacteria</taxon>
        <taxon>Acetobacterales</taxon>
        <taxon>Roseomonadaceae</taxon>
        <taxon>Falsiroseomonas</taxon>
    </lineage>
</organism>
<feature type="compositionally biased region" description="Basic residues" evidence="1">
    <location>
        <begin position="491"/>
        <end position="502"/>
    </location>
</feature>
<feature type="region of interest" description="Disordered" evidence="1">
    <location>
        <begin position="233"/>
        <end position="303"/>
    </location>
</feature>
<dbReference type="AlphaFoldDB" id="A0A1I4BIH4"/>
<evidence type="ECO:0000313" key="2">
    <source>
        <dbReference type="EMBL" id="SFK68313.1"/>
    </source>
</evidence>
<feature type="compositionally biased region" description="Basic residues" evidence="1">
    <location>
        <begin position="318"/>
        <end position="327"/>
    </location>
</feature>
<name>A0A1I4BIH4_9PROT</name>
<evidence type="ECO:0000256" key="1">
    <source>
        <dbReference type="SAM" id="MobiDB-lite"/>
    </source>
</evidence>
<feature type="compositionally biased region" description="Low complexity" evidence="1">
    <location>
        <begin position="244"/>
        <end position="254"/>
    </location>
</feature>
<feature type="region of interest" description="Disordered" evidence="1">
    <location>
        <begin position="410"/>
        <end position="578"/>
    </location>
</feature>
<feature type="region of interest" description="Disordered" evidence="1">
    <location>
        <begin position="150"/>
        <end position="203"/>
    </location>
</feature>
<feature type="region of interest" description="Disordered" evidence="1">
    <location>
        <begin position="354"/>
        <end position="393"/>
    </location>
</feature>
<feature type="region of interest" description="Disordered" evidence="1">
    <location>
        <begin position="318"/>
        <end position="339"/>
    </location>
</feature>
<protein>
    <submittedName>
        <fullName evidence="2">Uncharacterized protein</fullName>
    </submittedName>
</protein>